<keyword evidence="4" id="KW-0677">Repeat</keyword>
<dbReference type="NCBIfam" id="TIGR00638">
    <property type="entry name" value="Mop"/>
    <property type="match status" value="1"/>
</dbReference>
<keyword evidence="3 5" id="KW-0500">Molybdenum</keyword>
<dbReference type="Gene3D" id="1.10.10.10">
    <property type="entry name" value="Winged helix-like DNA-binding domain superfamily/Winged helix DNA-binding domain"/>
    <property type="match status" value="1"/>
</dbReference>
<dbReference type="InterPro" id="IPR005116">
    <property type="entry name" value="Transp-assoc_OB_typ1"/>
</dbReference>
<evidence type="ECO:0000259" key="6">
    <source>
        <dbReference type="PROSITE" id="PS51866"/>
    </source>
</evidence>
<evidence type="ECO:0000256" key="4">
    <source>
        <dbReference type="ARBA" id="ARBA00022737"/>
    </source>
</evidence>
<evidence type="ECO:0000256" key="3">
    <source>
        <dbReference type="ARBA" id="ARBA00022505"/>
    </source>
</evidence>
<dbReference type="InterPro" id="IPR036388">
    <property type="entry name" value="WH-like_DNA-bd_sf"/>
</dbReference>
<dbReference type="PROSITE" id="PS51866">
    <property type="entry name" value="MOP"/>
    <property type="match status" value="2"/>
</dbReference>
<evidence type="ECO:0000313" key="7">
    <source>
        <dbReference type="EMBL" id="MBC9251617.1"/>
    </source>
</evidence>
<evidence type="ECO:0000313" key="8">
    <source>
        <dbReference type="Proteomes" id="UP000744555"/>
    </source>
</evidence>
<dbReference type="InterPro" id="IPR000847">
    <property type="entry name" value="LysR_HTH_N"/>
</dbReference>
<gene>
    <name evidence="7" type="ORF">A9179_15195</name>
</gene>
<proteinExistence type="inferred from homology"/>
<dbReference type="Pfam" id="PF00126">
    <property type="entry name" value="HTH_1"/>
    <property type="match status" value="1"/>
</dbReference>
<feature type="domain" description="Mop" evidence="6">
    <location>
        <begin position="122"/>
        <end position="188"/>
    </location>
</feature>
<dbReference type="PIRSF" id="PIRSF005763">
    <property type="entry name" value="Txn_reg_ModE"/>
    <property type="match status" value="1"/>
</dbReference>
<keyword evidence="8" id="KW-1185">Reference proteome</keyword>
<dbReference type="EMBL" id="LZEU01000001">
    <property type="protein sequence ID" value="MBC9251617.1"/>
    <property type="molecule type" value="Genomic_DNA"/>
</dbReference>
<dbReference type="SUPFAM" id="SSF46785">
    <property type="entry name" value="Winged helix' DNA-binding domain"/>
    <property type="match status" value="1"/>
</dbReference>
<evidence type="ECO:0000256" key="1">
    <source>
        <dbReference type="ARBA" id="ARBA00008110"/>
    </source>
</evidence>
<dbReference type="SUPFAM" id="SSF50331">
    <property type="entry name" value="MOP-like"/>
    <property type="match status" value="2"/>
</dbReference>
<dbReference type="InterPro" id="IPR051815">
    <property type="entry name" value="Molybdate_resp_trans_reg"/>
</dbReference>
<dbReference type="Gene3D" id="2.40.50.100">
    <property type="match status" value="2"/>
</dbReference>
<protein>
    <recommendedName>
        <fullName evidence="6">Mop domain-containing protein</fullName>
    </recommendedName>
</protein>
<dbReference type="InterPro" id="IPR016462">
    <property type="entry name" value="ModE"/>
</dbReference>
<dbReference type="RefSeq" id="WP_187807112.1">
    <property type="nucleotide sequence ID" value="NZ_LZEU01000001.1"/>
</dbReference>
<sequence>MKLEGRFWITRNGKNLAGQGRIELLSRIAESGSITRAAKAMGMSYKSAWDAVDAMNNAAGSALVERSVGGKGGGGTRLTQAGQQLIESYRRYQDEHRRFLERLGDDPQLESLLQMMERLSLRSSARNQLPGQVVAIHAEGLNDRVEFRLAGGQLLQALITHASTERLGLQPGVELCALVKAPWVRLLAEDAVASSTDNRLSGRLGELRRDAEHCEALVELDGGGQLVAVLSDAQVEGMGLQPGQALQLLIDAEQIILCTL</sequence>
<feature type="domain" description="Mop" evidence="6">
    <location>
        <begin position="193"/>
        <end position="259"/>
    </location>
</feature>
<dbReference type="Proteomes" id="UP000744555">
    <property type="component" value="Unassembled WGS sequence"/>
</dbReference>
<dbReference type="PANTHER" id="PTHR30432">
    <property type="entry name" value="TRANSCRIPTIONAL REGULATOR MODE"/>
    <property type="match status" value="1"/>
</dbReference>
<dbReference type="InterPro" id="IPR036390">
    <property type="entry name" value="WH_DNA-bd_sf"/>
</dbReference>
<dbReference type="Pfam" id="PF03459">
    <property type="entry name" value="TOBE"/>
    <property type="match status" value="2"/>
</dbReference>
<comment type="caution">
    <text evidence="7">The sequence shown here is derived from an EMBL/GenBank/DDBJ whole genome shotgun (WGS) entry which is preliminary data.</text>
</comment>
<dbReference type="InterPro" id="IPR003725">
    <property type="entry name" value="ModE-bd_N"/>
</dbReference>
<dbReference type="InterPro" id="IPR008995">
    <property type="entry name" value="Mo/tungstate-bd_C_term_dom"/>
</dbReference>
<reference evidence="7 8" key="1">
    <citation type="submission" date="2016-06" db="EMBL/GenBank/DDBJ databases">
        <authorList>
            <person name="Ramos C."/>
            <person name="Pintado A."/>
            <person name="Crespo-Gomez J.I."/>
        </authorList>
    </citation>
    <scope>NUCLEOTIDE SEQUENCE [LARGE SCALE GENOMIC DNA]</scope>
    <source>
        <strain evidence="7 8">AVO110</strain>
    </source>
</reference>
<keyword evidence="2 5" id="KW-0813">Transport</keyword>
<dbReference type="NCBIfam" id="TIGR00637">
    <property type="entry name" value="ModE_repress"/>
    <property type="match status" value="1"/>
</dbReference>
<organism evidence="7 8">
    <name type="scientific">Aquipseudomonas alcaligenes</name>
    <name type="common">Pseudomonas alcaligenes</name>
    <dbReference type="NCBI Taxonomy" id="43263"/>
    <lineage>
        <taxon>Bacteria</taxon>
        <taxon>Pseudomonadati</taxon>
        <taxon>Pseudomonadota</taxon>
        <taxon>Gammaproteobacteria</taxon>
        <taxon>Pseudomonadales</taxon>
        <taxon>Pseudomonadaceae</taxon>
        <taxon>Aquipseudomonas</taxon>
    </lineage>
</organism>
<name>A0ABR7S3K6_AQUAC</name>
<comment type="similarity">
    <text evidence="1 5">Belongs to the ModE family.</text>
</comment>
<dbReference type="PANTHER" id="PTHR30432:SF1">
    <property type="entry name" value="DNA-BINDING TRANSCRIPTIONAL DUAL REGULATOR MODE"/>
    <property type="match status" value="1"/>
</dbReference>
<evidence type="ECO:0000256" key="5">
    <source>
        <dbReference type="PIRNR" id="PIRNR005763"/>
    </source>
</evidence>
<evidence type="ECO:0000256" key="2">
    <source>
        <dbReference type="ARBA" id="ARBA00022448"/>
    </source>
</evidence>
<dbReference type="InterPro" id="IPR004606">
    <property type="entry name" value="Mop_domain"/>
</dbReference>
<accession>A0ABR7S3K6</accession>